<keyword evidence="6 13" id="KW-1133">Transmembrane helix</keyword>
<evidence type="ECO:0000256" key="3">
    <source>
        <dbReference type="ARBA" id="ARBA00022606"/>
    </source>
</evidence>
<feature type="transmembrane region" description="Helical" evidence="13">
    <location>
        <begin position="134"/>
        <end position="153"/>
    </location>
</feature>
<dbReference type="PROSITE" id="PS50262">
    <property type="entry name" value="G_PROTEIN_RECEP_F1_2"/>
    <property type="match status" value="2"/>
</dbReference>
<evidence type="ECO:0000256" key="10">
    <source>
        <dbReference type="ARBA" id="ARBA00023170"/>
    </source>
</evidence>
<dbReference type="InterPro" id="IPR050939">
    <property type="entry name" value="Olfactory_GPCR1"/>
</dbReference>
<dbReference type="Pfam" id="PF13853">
    <property type="entry name" value="7tm_4"/>
    <property type="match status" value="2"/>
</dbReference>
<dbReference type="PRINTS" id="PR00237">
    <property type="entry name" value="GPCRRHODOPSN"/>
</dbReference>
<keyword evidence="5" id="KW-0552">Olfaction</keyword>
<keyword evidence="2" id="KW-1003">Cell membrane</keyword>
<dbReference type="InterPro" id="IPR017452">
    <property type="entry name" value="GPCR_Rhodpsn_7TM"/>
</dbReference>
<keyword evidence="7" id="KW-0297">G-protein coupled receptor</keyword>
<dbReference type="InterPro" id="IPR000276">
    <property type="entry name" value="GPCR_Rhodpsn"/>
</dbReference>
<dbReference type="EMBL" id="KV937174">
    <property type="protein sequence ID" value="PIO30037.1"/>
    <property type="molecule type" value="Genomic_DNA"/>
</dbReference>
<evidence type="ECO:0000256" key="7">
    <source>
        <dbReference type="ARBA" id="ARBA00023040"/>
    </source>
</evidence>
<keyword evidence="3" id="KW-0716">Sensory transduction</keyword>
<dbReference type="PANTHER" id="PTHR24242">
    <property type="entry name" value="G-PROTEIN COUPLED RECEPTOR"/>
    <property type="match status" value="1"/>
</dbReference>
<evidence type="ECO:0000256" key="6">
    <source>
        <dbReference type="ARBA" id="ARBA00022989"/>
    </source>
</evidence>
<evidence type="ECO:0000313" key="15">
    <source>
        <dbReference type="EMBL" id="PIO30037.1"/>
    </source>
</evidence>
<keyword evidence="4 13" id="KW-0812">Transmembrane</keyword>
<evidence type="ECO:0000256" key="11">
    <source>
        <dbReference type="ARBA" id="ARBA00023180"/>
    </source>
</evidence>
<protein>
    <recommendedName>
        <fullName evidence="14">G-protein coupled receptors family 1 profile domain-containing protein</fullName>
    </recommendedName>
</protein>
<dbReference type="AlphaFoldDB" id="A0A2G9RQ96"/>
<evidence type="ECO:0000256" key="1">
    <source>
        <dbReference type="ARBA" id="ARBA00004651"/>
    </source>
</evidence>
<evidence type="ECO:0000256" key="12">
    <source>
        <dbReference type="ARBA" id="ARBA00023224"/>
    </source>
</evidence>
<dbReference type="Proteomes" id="UP000228934">
    <property type="component" value="Unassembled WGS sequence"/>
</dbReference>
<accession>A0A2G9RQ96</accession>
<evidence type="ECO:0000256" key="8">
    <source>
        <dbReference type="ARBA" id="ARBA00023136"/>
    </source>
</evidence>
<gene>
    <name evidence="15" type="ORF">AB205_0132040</name>
</gene>
<dbReference type="SUPFAM" id="SSF81321">
    <property type="entry name" value="Family A G protein-coupled receptor-like"/>
    <property type="match status" value="1"/>
</dbReference>
<feature type="transmembrane region" description="Helical" evidence="13">
    <location>
        <begin position="20"/>
        <end position="46"/>
    </location>
</feature>
<keyword evidence="16" id="KW-1185">Reference proteome</keyword>
<evidence type="ECO:0000259" key="14">
    <source>
        <dbReference type="PROSITE" id="PS50262"/>
    </source>
</evidence>
<feature type="domain" description="G-protein coupled receptors family 1 profile" evidence="14">
    <location>
        <begin position="39"/>
        <end position="96"/>
    </location>
</feature>
<feature type="transmembrane region" description="Helical" evidence="13">
    <location>
        <begin position="200"/>
        <end position="219"/>
    </location>
</feature>
<keyword evidence="8 13" id="KW-0472">Membrane</keyword>
<keyword evidence="9" id="KW-1015">Disulfide bond</keyword>
<dbReference type="PANTHER" id="PTHR24242:SF253">
    <property type="entry name" value="OLFACTORY RECEPTOR-RELATED"/>
    <property type="match status" value="1"/>
</dbReference>
<evidence type="ECO:0000256" key="2">
    <source>
        <dbReference type="ARBA" id="ARBA00022475"/>
    </source>
</evidence>
<reference evidence="16" key="1">
    <citation type="journal article" date="2017" name="Nat. Commun.">
        <title>The North American bullfrog draft genome provides insight into hormonal regulation of long noncoding RNA.</title>
        <authorList>
            <person name="Hammond S.A."/>
            <person name="Warren R.L."/>
            <person name="Vandervalk B.P."/>
            <person name="Kucuk E."/>
            <person name="Khan H."/>
            <person name="Gibb E.A."/>
            <person name="Pandoh P."/>
            <person name="Kirk H."/>
            <person name="Zhao Y."/>
            <person name="Jones M."/>
            <person name="Mungall A.J."/>
            <person name="Coope R."/>
            <person name="Pleasance S."/>
            <person name="Moore R.A."/>
            <person name="Holt R.A."/>
            <person name="Round J.M."/>
            <person name="Ohora S."/>
            <person name="Walle B.V."/>
            <person name="Veldhoen N."/>
            <person name="Helbing C.C."/>
            <person name="Birol I."/>
        </authorList>
    </citation>
    <scope>NUCLEOTIDE SEQUENCE [LARGE SCALE GENOMIC DNA]</scope>
</reference>
<dbReference type="InterPro" id="IPR000725">
    <property type="entry name" value="Olfact_rcpt"/>
</dbReference>
<dbReference type="Gene3D" id="1.20.1070.10">
    <property type="entry name" value="Rhodopsin 7-helix transmembrane proteins"/>
    <property type="match status" value="2"/>
</dbReference>
<comment type="subcellular location">
    <subcellularLocation>
        <location evidence="1">Cell membrane</location>
        <topology evidence="1">Multi-pass membrane protein</topology>
    </subcellularLocation>
</comment>
<evidence type="ECO:0000313" key="16">
    <source>
        <dbReference type="Proteomes" id="UP000228934"/>
    </source>
</evidence>
<dbReference type="GO" id="GO:0004930">
    <property type="term" value="F:G protein-coupled receptor activity"/>
    <property type="evidence" value="ECO:0007669"/>
    <property type="project" value="UniProtKB-KW"/>
</dbReference>
<dbReference type="GO" id="GO:0005886">
    <property type="term" value="C:plasma membrane"/>
    <property type="evidence" value="ECO:0007669"/>
    <property type="project" value="UniProtKB-SubCell"/>
</dbReference>
<keyword evidence="11" id="KW-0325">Glycoprotein</keyword>
<evidence type="ECO:0000256" key="9">
    <source>
        <dbReference type="ARBA" id="ARBA00023157"/>
    </source>
</evidence>
<proteinExistence type="predicted"/>
<evidence type="ECO:0000256" key="4">
    <source>
        <dbReference type="ARBA" id="ARBA00022692"/>
    </source>
</evidence>
<feature type="domain" description="G-protein coupled receptors family 1 profile" evidence="14">
    <location>
        <begin position="106"/>
        <end position="217"/>
    </location>
</feature>
<evidence type="ECO:0000256" key="13">
    <source>
        <dbReference type="SAM" id="Phobius"/>
    </source>
</evidence>
<evidence type="ECO:0000256" key="5">
    <source>
        <dbReference type="ARBA" id="ARBA00022725"/>
    </source>
</evidence>
<organism evidence="15 16">
    <name type="scientific">Aquarana catesbeiana</name>
    <name type="common">American bullfrog</name>
    <name type="synonym">Rana catesbeiana</name>
    <dbReference type="NCBI Taxonomy" id="8400"/>
    <lineage>
        <taxon>Eukaryota</taxon>
        <taxon>Metazoa</taxon>
        <taxon>Chordata</taxon>
        <taxon>Craniata</taxon>
        <taxon>Vertebrata</taxon>
        <taxon>Euteleostomi</taxon>
        <taxon>Amphibia</taxon>
        <taxon>Batrachia</taxon>
        <taxon>Anura</taxon>
        <taxon>Neobatrachia</taxon>
        <taxon>Ranoidea</taxon>
        <taxon>Ranidae</taxon>
        <taxon>Aquarana</taxon>
    </lineage>
</organism>
<feature type="transmembrane region" description="Helical" evidence="13">
    <location>
        <begin position="165"/>
        <end position="188"/>
    </location>
</feature>
<name>A0A2G9RQ96_AQUCT</name>
<dbReference type="PRINTS" id="PR00245">
    <property type="entry name" value="OLFACTORYR"/>
</dbReference>
<dbReference type="OrthoDB" id="5967130at2759"/>
<keyword evidence="10" id="KW-0675">Receptor</keyword>
<feature type="non-terminal residue" evidence="15">
    <location>
        <position position="1"/>
    </location>
</feature>
<sequence length="239" mass="27097">TTHKGNVTTFFFLGFNSNAVYNLLLFTLVLIIYIMTICGNCLIIMLVNYSKTLHSPMYFFLSQLSISDIILTTDIAPNMLNIVLHERTSVSFSEFCGPNVIDYLFCDFNPLVELSCSDTSRVQMETTLSCVPVLILPFLGIVVSYIYIVLTIMKISSFSGRLKSFSTCSSHLTVVFIFYGTLIAAYLIPKEGQSRTTSKIMSLLYTVFTPFVNPFIYSLRNKDIKDSLKTLYINKRLFI</sequence>
<dbReference type="GO" id="GO:0004984">
    <property type="term" value="F:olfactory receptor activity"/>
    <property type="evidence" value="ECO:0007669"/>
    <property type="project" value="InterPro"/>
</dbReference>
<keyword evidence="12" id="KW-0807">Transducer</keyword>